<feature type="compositionally biased region" description="Polar residues" evidence="2">
    <location>
        <begin position="257"/>
        <end position="278"/>
    </location>
</feature>
<dbReference type="AlphaFoldDB" id="A0A5J5C0I7"/>
<feature type="compositionally biased region" description="Basic and acidic residues" evidence="2">
    <location>
        <begin position="237"/>
        <end position="253"/>
    </location>
</feature>
<feature type="coiled-coil region" evidence="1">
    <location>
        <begin position="58"/>
        <end position="225"/>
    </location>
</feature>
<evidence type="ECO:0000256" key="1">
    <source>
        <dbReference type="SAM" id="Coils"/>
    </source>
</evidence>
<proteinExistence type="predicted"/>
<dbReference type="PANTHER" id="PTHR47490">
    <property type="entry name" value="PROTEIN BLISTER"/>
    <property type="match status" value="1"/>
</dbReference>
<name>A0A5J5C0I7_9ASTE</name>
<accession>A0A5J5C0I7</accession>
<dbReference type="PANTHER" id="PTHR47490:SF2">
    <property type="entry name" value="PROTEIN BLISTER"/>
    <property type="match status" value="1"/>
</dbReference>
<dbReference type="OrthoDB" id="2019993at2759"/>
<dbReference type="InterPro" id="IPR044194">
    <property type="entry name" value="BLISTER"/>
</dbReference>
<dbReference type="Proteomes" id="UP000325577">
    <property type="component" value="Linkage Group LG0"/>
</dbReference>
<gene>
    <name evidence="3" type="ORF">F0562_000597</name>
</gene>
<keyword evidence="4" id="KW-1185">Reference proteome</keyword>
<dbReference type="EMBL" id="CM018031">
    <property type="protein sequence ID" value="KAA8548913.1"/>
    <property type="molecule type" value="Genomic_DNA"/>
</dbReference>
<dbReference type="GO" id="GO:0040008">
    <property type="term" value="P:regulation of growth"/>
    <property type="evidence" value="ECO:0007669"/>
    <property type="project" value="InterPro"/>
</dbReference>
<evidence type="ECO:0000313" key="4">
    <source>
        <dbReference type="Proteomes" id="UP000325577"/>
    </source>
</evidence>
<sequence>MEPFSKLSTPNALANAFEHSTTSSVSAGNGGDLYRHSVNKNGMERKLDLYSPKQDEDFAALEQHIEDLTQEKFSLQRALEASRTLAESLAAENSSLTDSYNQQGSVVNQLKSDMEQLQEEIKAQLVELDSVKIEYANAQLECNAADERAKLLASEVIGLEEKALRLRSSELKLERQLENSQAEISSFKKKMSSLEKDRQDLQSTIDALQEEKKLLLTKLRKASANGKFVDASKSPPNKKDVSTSTEDLVHGDDADITSDTSSLEMQSSAPLLGSNASISPAPPDNRQFDLEVLSLNIPPDQMRMIQNINTLISELALEKEELMQVLSAESSQSSKLKELNKELSRKLEAQTQRLEFLTSQSMANENVPARQPDPSTTHDNIPYADEGDEVVERVLGWIMKLFPGGPSRRRTSKLL</sequence>
<evidence type="ECO:0000313" key="3">
    <source>
        <dbReference type="EMBL" id="KAA8548913.1"/>
    </source>
</evidence>
<reference evidence="3 4" key="1">
    <citation type="submission" date="2019-09" db="EMBL/GenBank/DDBJ databases">
        <title>A chromosome-level genome assembly of the Chinese tupelo Nyssa sinensis.</title>
        <authorList>
            <person name="Yang X."/>
            <person name="Kang M."/>
            <person name="Yang Y."/>
            <person name="Xiong H."/>
            <person name="Wang M."/>
            <person name="Zhang Z."/>
            <person name="Wang Z."/>
            <person name="Wu H."/>
            <person name="Ma T."/>
            <person name="Liu J."/>
            <person name="Xi Z."/>
        </authorList>
    </citation>
    <scope>NUCLEOTIDE SEQUENCE [LARGE SCALE GENOMIC DNA]</scope>
    <source>
        <strain evidence="3">J267</strain>
        <tissue evidence="3">Leaf</tissue>
    </source>
</reference>
<organism evidence="3 4">
    <name type="scientific">Nyssa sinensis</name>
    <dbReference type="NCBI Taxonomy" id="561372"/>
    <lineage>
        <taxon>Eukaryota</taxon>
        <taxon>Viridiplantae</taxon>
        <taxon>Streptophyta</taxon>
        <taxon>Embryophyta</taxon>
        <taxon>Tracheophyta</taxon>
        <taxon>Spermatophyta</taxon>
        <taxon>Magnoliopsida</taxon>
        <taxon>eudicotyledons</taxon>
        <taxon>Gunneridae</taxon>
        <taxon>Pentapetalae</taxon>
        <taxon>asterids</taxon>
        <taxon>Cornales</taxon>
        <taxon>Nyssaceae</taxon>
        <taxon>Nyssa</taxon>
    </lineage>
</organism>
<evidence type="ECO:0000256" key="2">
    <source>
        <dbReference type="SAM" id="MobiDB-lite"/>
    </source>
</evidence>
<protein>
    <submittedName>
        <fullName evidence="3">Uncharacterized protein</fullName>
    </submittedName>
</protein>
<dbReference type="Gene3D" id="1.10.287.1490">
    <property type="match status" value="1"/>
</dbReference>
<feature type="region of interest" description="Disordered" evidence="2">
    <location>
        <begin position="364"/>
        <end position="384"/>
    </location>
</feature>
<feature type="region of interest" description="Disordered" evidence="2">
    <location>
        <begin position="227"/>
        <end position="280"/>
    </location>
</feature>
<keyword evidence="1" id="KW-0175">Coiled coil</keyword>
<feature type="coiled-coil region" evidence="1">
    <location>
        <begin position="305"/>
        <end position="360"/>
    </location>
</feature>